<evidence type="ECO:0000313" key="7">
    <source>
        <dbReference type="Proteomes" id="UP001200557"/>
    </source>
</evidence>
<evidence type="ECO:0000313" key="6">
    <source>
        <dbReference type="EMBL" id="MCF2872362.1"/>
    </source>
</evidence>
<dbReference type="PROSITE" id="PS51257">
    <property type="entry name" value="PROKAR_LIPOPROTEIN"/>
    <property type="match status" value="1"/>
</dbReference>
<dbReference type="SUPFAM" id="SSF56954">
    <property type="entry name" value="Outer membrane efflux proteins (OEP)"/>
    <property type="match status" value="1"/>
</dbReference>
<reference evidence="6 7" key="1">
    <citation type="submission" date="2022-01" db="EMBL/GenBank/DDBJ databases">
        <title>Octadecabacter sp. nov., isolated from a marine alga.</title>
        <authorList>
            <person name="Jin M.S."/>
            <person name="Kim H.M."/>
            <person name="Han D.M."/>
            <person name="Jung J.J."/>
            <person name="Jeon C.O."/>
        </authorList>
    </citation>
    <scope>NUCLEOTIDE SEQUENCE [LARGE SCALE GENOMIC DNA]</scope>
    <source>
        <strain evidence="6 7">G9-8</strain>
    </source>
</reference>
<keyword evidence="5" id="KW-0998">Cell outer membrane</keyword>
<evidence type="ECO:0000256" key="5">
    <source>
        <dbReference type="ARBA" id="ARBA00023237"/>
    </source>
</evidence>
<keyword evidence="7" id="KW-1185">Reference proteome</keyword>
<dbReference type="EMBL" id="JAKGAQ010000004">
    <property type="protein sequence ID" value="MCF2872362.1"/>
    <property type="molecule type" value="Genomic_DNA"/>
</dbReference>
<sequence length="495" mass="52767">MKNFKVEASLACVAALLLGCSEAQTNKATAERLAALLSQGPDSEALAQADERLEVALGRENATGALAAEFASDPDANGATQSLNALFSLALERNTDIARATQALNRADVVRMNAIYGYLPQISASATYTQVDQEVVQSDNAVFNEGTASYPVTSLRVELTQPIFNLSRIFNIQLQTTARTVAEVEYIAAVQQVTFDTFTAYVEAAQSRAKINSLRARSGLLGRQIASESTLVDLGLGTAALRNSYAAERASLASEEAVEQTRYSDALADLAYLTGSSVTNIANFTVPSSILRSERTTSAAAGIAAAEENNPALLATAISVVEAELTRKEALASDFAPVLDAFASFEDETREGSRFGGGSQTVDTTVGVRLTIPIFNADGQGYQAALEAVDLRSSALEYFAIRRQLGSQISSTYDRMSDLSSAIAQSNSALSLSGRNVTLERNRVASGESAEIAVLNRLLTQNSARETLEFQQFEYLKAWGRYQFLTGSSLSPSGL</sequence>
<organism evidence="6 7">
    <name type="scientific">Octadecabacter dasysiphoniae</name>
    <dbReference type="NCBI Taxonomy" id="2909341"/>
    <lineage>
        <taxon>Bacteria</taxon>
        <taxon>Pseudomonadati</taxon>
        <taxon>Pseudomonadota</taxon>
        <taxon>Alphaproteobacteria</taxon>
        <taxon>Rhodobacterales</taxon>
        <taxon>Roseobacteraceae</taxon>
        <taxon>Octadecabacter</taxon>
    </lineage>
</organism>
<accession>A0ABS9CZZ3</accession>
<evidence type="ECO:0000256" key="2">
    <source>
        <dbReference type="ARBA" id="ARBA00022452"/>
    </source>
</evidence>
<evidence type="ECO:0000256" key="4">
    <source>
        <dbReference type="ARBA" id="ARBA00023136"/>
    </source>
</evidence>
<comment type="caution">
    <text evidence="6">The sequence shown here is derived from an EMBL/GenBank/DDBJ whole genome shotgun (WGS) entry which is preliminary data.</text>
</comment>
<dbReference type="RefSeq" id="WP_235226693.1">
    <property type="nucleotide sequence ID" value="NZ_JAKGAQ010000004.1"/>
</dbReference>
<evidence type="ECO:0000256" key="1">
    <source>
        <dbReference type="ARBA" id="ARBA00004442"/>
    </source>
</evidence>
<keyword evidence="4" id="KW-0472">Membrane</keyword>
<dbReference type="InterPro" id="IPR051906">
    <property type="entry name" value="TolC-like"/>
</dbReference>
<name>A0ABS9CZZ3_9RHOB</name>
<comment type="subcellular location">
    <subcellularLocation>
        <location evidence="1">Cell outer membrane</location>
    </subcellularLocation>
</comment>
<keyword evidence="3" id="KW-0812">Transmembrane</keyword>
<gene>
    <name evidence="6" type="ORF">L0664_14905</name>
</gene>
<proteinExistence type="predicted"/>
<dbReference type="PANTHER" id="PTHR30026">
    <property type="entry name" value="OUTER MEMBRANE PROTEIN TOLC"/>
    <property type="match status" value="1"/>
</dbReference>
<protein>
    <submittedName>
        <fullName evidence="6">TolC family protein</fullName>
    </submittedName>
</protein>
<keyword evidence="2" id="KW-1134">Transmembrane beta strand</keyword>
<dbReference type="PANTHER" id="PTHR30026:SF20">
    <property type="entry name" value="OUTER MEMBRANE PROTEIN TOLC"/>
    <property type="match status" value="1"/>
</dbReference>
<evidence type="ECO:0000256" key="3">
    <source>
        <dbReference type="ARBA" id="ARBA00022692"/>
    </source>
</evidence>
<dbReference type="Proteomes" id="UP001200557">
    <property type="component" value="Unassembled WGS sequence"/>
</dbReference>
<dbReference type="Gene3D" id="1.20.1600.10">
    <property type="entry name" value="Outer membrane efflux proteins (OEP)"/>
    <property type="match status" value="1"/>
</dbReference>